<organism evidence="1 2">
    <name type="scientific">Salmonella enterica subsp. enterica serovar Bovismorbificans</name>
    <dbReference type="NCBI Taxonomy" id="58097"/>
    <lineage>
        <taxon>Bacteria</taxon>
        <taxon>Pseudomonadati</taxon>
        <taxon>Pseudomonadota</taxon>
        <taxon>Gammaproteobacteria</taxon>
        <taxon>Enterobacterales</taxon>
        <taxon>Enterobacteriaceae</taxon>
        <taxon>Salmonella</taxon>
    </lineage>
</organism>
<name>A0A655DGX6_SALET</name>
<sequence length="46" mass="5377">MQFGEGEYILRAQYRMVAAASFRNIVEQRGDQDQFRMGKPRPEIDA</sequence>
<accession>A0A655DGX6</accession>
<dbReference type="EMBL" id="CQPD01000033">
    <property type="protein sequence ID" value="CNU64190.1"/>
    <property type="molecule type" value="Genomic_DNA"/>
</dbReference>
<protein>
    <submittedName>
        <fullName evidence="1">Uncharacterized protein</fullName>
    </submittedName>
</protein>
<proteinExistence type="predicted"/>
<dbReference type="Proteomes" id="UP000042394">
    <property type="component" value="Unassembled WGS sequence"/>
</dbReference>
<evidence type="ECO:0000313" key="1">
    <source>
        <dbReference type="EMBL" id="CNU64190.1"/>
    </source>
</evidence>
<dbReference type="AlphaFoldDB" id="A0A655DGX6"/>
<reference evidence="1 2" key="1">
    <citation type="submission" date="2015-03" db="EMBL/GenBank/DDBJ databases">
        <authorList>
            <consortium name="Pathogen Informatics"/>
        </authorList>
    </citation>
    <scope>NUCLEOTIDE SEQUENCE [LARGE SCALE GENOMIC DNA]</scope>
    <source>
        <strain evidence="1 2">D4891</strain>
    </source>
</reference>
<gene>
    <name evidence="1" type="ORF">ERS008207_03155</name>
</gene>
<evidence type="ECO:0000313" key="2">
    <source>
        <dbReference type="Proteomes" id="UP000042394"/>
    </source>
</evidence>